<organism evidence="6 7">
    <name type="scientific">Muricomes intestini</name>
    <dbReference type="NCBI Taxonomy" id="1796634"/>
    <lineage>
        <taxon>Bacteria</taxon>
        <taxon>Bacillati</taxon>
        <taxon>Bacillota</taxon>
        <taxon>Clostridia</taxon>
        <taxon>Lachnospirales</taxon>
        <taxon>Lachnospiraceae</taxon>
        <taxon>Muricomes</taxon>
    </lineage>
</organism>
<dbReference type="InterPro" id="IPR003785">
    <property type="entry name" value="Creatininase/forma_Hydrolase"/>
</dbReference>
<dbReference type="InterPro" id="IPR049842">
    <property type="entry name" value="Diketo_inos_hlase_IolN"/>
</dbReference>
<comment type="similarity">
    <text evidence="5">Belongs to the creatininase superfamily.</text>
</comment>
<proteinExistence type="inferred from homology"/>
<keyword evidence="3 6" id="KW-0378">Hydrolase</keyword>
<dbReference type="AlphaFoldDB" id="A0A4R3KGP6"/>
<dbReference type="Pfam" id="PF02633">
    <property type="entry name" value="Creatininase"/>
    <property type="match status" value="1"/>
</dbReference>
<dbReference type="NCBIfam" id="NF041098">
    <property type="entry name" value="diketo_inos_hlase_IolN"/>
    <property type="match status" value="1"/>
</dbReference>
<keyword evidence="4" id="KW-0862">Zinc</keyword>
<evidence type="ECO:0000256" key="5">
    <source>
        <dbReference type="ARBA" id="ARBA00024029"/>
    </source>
</evidence>
<gene>
    <name evidence="6" type="ORF">EDD59_10262</name>
</gene>
<keyword evidence="7" id="KW-1185">Reference proteome</keyword>
<dbReference type="SUPFAM" id="SSF102215">
    <property type="entry name" value="Creatininase"/>
    <property type="match status" value="1"/>
</dbReference>
<dbReference type="GO" id="GO:0046872">
    <property type="term" value="F:metal ion binding"/>
    <property type="evidence" value="ECO:0007669"/>
    <property type="project" value="UniProtKB-KW"/>
</dbReference>
<dbReference type="GO" id="GO:0009231">
    <property type="term" value="P:riboflavin biosynthetic process"/>
    <property type="evidence" value="ECO:0007669"/>
    <property type="project" value="TreeGrafter"/>
</dbReference>
<reference evidence="6 7" key="1">
    <citation type="submission" date="2019-03" db="EMBL/GenBank/DDBJ databases">
        <title>Genomic Encyclopedia of Type Strains, Phase IV (KMG-IV): sequencing the most valuable type-strain genomes for metagenomic binning, comparative biology and taxonomic classification.</title>
        <authorList>
            <person name="Goeker M."/>
        </authorList>
    </citation>
    <scope>NUCLEOTIDE SEQUENCE [LARGE SCALE GENOMIC DNA]</scope>
    <source>
        <strain evidence="6 7">DSM 29489</strain>
    </source>
</reference>
<dbReference type="PANTHER" id="PTHR35005">
    <property type="entry name" value="3-DEHYDRO-SCYLLO-INOSOSE HYDROLASE"/>
    <property type="match status" value="1"/>
</dbReference>
<sequence length="372" mass="42099">MAQKVKWLATDDPAIMFEDSPVGRMKKELWDASDEEIDKIILDYGIPSLSELGKAGSYIQTTPRSKQIEKRRKNDIVFVPIGCTENHGKHANSGLDTFMVTQILEGVRRYTAKIGDECSLAFPPLLYGGHPYHHIGMPGTVILPEEVVKETLIYTMLGLWDDGYRKIIFINNHGHCWMLEAAIHEFCKRYQLPGIFRTVEWHRSVREFFTPTDTNGNDFDTPFIHADEAETAVGMLLFNDMLDMSAAEEAWPTSYLFEGQFDTSIDCYRRPSSWSLGEGHSAIERNGTPEGVVGNPKLATAQKAKRPIAAILKYLTLIHDEIHEKYPSGKVPPIEMTTLRTEAELAPFLKEPLSEGWKSVHELPRQGIFECL</sequence>
<accession>A0A4R3KGP6</accession>
<dbReference type="InterPro" id="IPR024087">
    <property type="entry name" value="Creatininase-like_sf"/>
</dbReference>
<evidence type="ECO:0000256" key="1">
    <source>
        <dbReference type="ARBA" id="ARBA00001947"/>
    </source>
</evidence>
<comment type="cofactor">
    <cofactor evidence="1">
        <name>Zn(2+)</name>
        <dbReference type="ChEBI" id="CHEBI:29105"/>
    </cofactor>
</comment>
<dbReference type="Gene3D" id="3.40.50.10310">
    <property type="entry name" value="Creatininase"/>
    <property type="match status" value="1"/>
</dbReference>
<evidence type="ECO:0000256" key="4">
    <source>
        <dbReference type="ARBA" id="ARBA00022833"/>
    </source>
</evidence>
<dbReference type="RefSeq" id="WP_132378338.1">
    <property type="nucleotide sequence ID" value="NZ_SLZZ01000002.1"/>
</dbReference>
<dbReference type="Proteomes" id="UP000295726">
    <property type="component" value="Unassembled WGS sequence"/>
</dbReference>
<dbReference type="GO" id="GO:0016811">
    <property type="term" value="F:hydrolase activity, acting on carbon-nitrogen (but not peptide) bonds, in linear amides"/>
    <property type="evidence" value="ECO:0007669"/>
    <property type="project" value="TreeGrafter"/>
</dbReference>
<dbReference type="PANTHER" id="PTHR35005:SF1">
    <property type="entry name" value="2-AMINO-5-FORMYLAMINO-6-RIBOSYLAMINOPYRIMIDIN-4(3H)-ONE 5'-MONOPHOSPHATE DEFORMYLASE"/>
    <property type="match status" value="1"/>
</dbReference>
<comment type="caution">
    <text evidence="6">The sequence shown here is derived from an EMBL/GenBank/DDBJ whole genome shotgun (WGS) entry which is preliminary data.</text>
</comment>
<name>A0A4R3KGP6_9FIRM</name>
<evidence type="ECO:0000256" key="3">
    <source>
        <dbReference type="ARBA" id="ARBA00022801"/>
    </source>
</evidence>
<dbReference type="EMBL" id="SLZZ01000002">
    <property type="protein sequence ID" value="TCS82199.1"/>
    <property type="molecule type" value="Genomic_DNA"/>
</dbReference>
<evidence type="ECO:0000313" key="6">
    <source>
        <dbReference type="EMBL" id="TCS82199.1"/>
    </source>
</evidence>
<dbReference type="OrthoDB" id="9801445at2"/>
<evidence type="ECO:0000256" key="2">
    <source>
        <dbReference type="ARBA" id="ARBA00022723"/>
    </source>
</evidence>
<protein>
    <submittedName>
        <fullName evidence="6">Creatinine amidohydrolase</fullName>
    </submittedName>
</protein>
<keyword evidence="2" id="KW-0479">Metal-binding</keyword>
<evidence type="ECO:0000313" key="7">
    <source>
        <dbReference type="Proteomes" id="UP000295726"/>
    </source>
</evidence>